<evidence type="ECO:0000256" key="1">
    <source>
        <dbReference type="ARBA" id="ARBA00004429"/>
    </source>
</evidence>
<evidence type="ECO:0000256" key="10">
    <source>
        <dbReference type="ARBA" id="ARBA00039580"/>
    </source>
</evidence>
<evidence type="ECO:0000256" key="3">
    <source>
        <dbReference type="ARBA" id="ARBA00022448"/>
    </source>
</evidence>
<dbReference type="AlphaFoldDB" id="A0A381TD85"/>
<organism evidence="13">
    <name type="scientific">marine metagenome</name>
    <dbReference type="NCBI Taxonomy" id="408172"/>
    <lineage>
        <taxon>unclassified sequences</taxon>
        <taxon>metagenomes</taxon>
        <taxon>ecological metagenomes</taxon>
    </lineage>
</organism>
<feature type="transmembrane region" description="Helical" evidence="11">
    <location>
        <begin position="116"/>
        <end position="134"/>
    </location>
</feature>
<gene>
    <name evidence="13" type="ORF">METZ01_LOCUS66305</name>
</gene>
<evidence type="ECO:0000256" key="2">
    <source>
        <dbReference type="ARBA" id="ARBA00007069"/>
    </source>
</evidence>
<dbReference type="InterPro" id="IPR035906">
    <property type="entry name" value="MetI-like_sf"/>
</dbReference>
<keyword evidence="8 11" id="KW-0472">Membrane</keyword>
<feature type="transmembrane region" description="Helical" evidence="11">
    <location>
        <begin position="140"/>
        <end position="159"/>
    </location>
</feature>
<accession>A0A381TD85</accession>
<feature type="transmembrane region" description="Helical" evidence="11">
    <location>
        <begin position="77"/>
        <end position="95"/>
    </location>
</feature>
<keyword evidence="6 11" id="KW-0812">Transmembrane</keyword>
<comment type="similarity">
    <text evidence="2">Belongs to the binding-protein-dependent transport system permease family. CysTW subfamily.</text>
</comment>
<keyword evidence="7 11" id="KW-1133">Transmembrane helix</keyword>
<evidence type="ECO:0000256" key="7">
    <source>
        <dbReference type="ARBA" id="ARBA00022989"/>
    </source>
</evidence>
<dbReference type="EMBL" id="UINC01004321">
    <property type="protein sequence ID" value="SVA13451.1"/>
    <property type="molecule type" value="Genomic_DNA"/>
</dbReference>
<dbReference type="InterPro" id="IPR000515">
    <property type="entry name" value="MetI-like"/>
</dbReference>
<keyword evidence="4" id="KW-1003">Cell membrane</keyword>
<dbReference type="SUPFAM" id="SSF161098">
    <property type="entry name" value="MetI-like"/>
    <property type="match status" value="1"/>
</dbReference>
<dbReference type="InterPro" id="IPR051789">
    <property type="entry name" value="Bact_Polyamine_Transport"/>
</dbReference>
<proteinExistence type="inferred from homology"/>
<dbReference type="GO" id="GO:0005886">
    <property type="term" value="C:plasma membrane"/>
    <property type="evidence" value="ECO:0007669"/>
    <property type="project" value="UniProtKB-SubCell"/>
</dbReference>
<dbReference type="Pfam" id="PF00528">
    <property type="entry name" value="BPD_transp_1"/>
    <property type="match status" value="1"/>
</dbReference>
<evidence type="ECO:0000313" key="13">
    <source>
        <dbReference type="EMBL" id="SVA13451.1"/>
    </source>
</evidence>
<feature type="transmembrane region" description="Helical" evidence="11">
    <location>
        <begin position="245"/>
        <end position="266"/>
    </location>
</feature>
<keyword evidence="3" id="KW-0813">Transport</keyword>
<dbReference type="CDD" id="cd06261">
    <property type="entry name" value="TM_PBP2"/>
    <property type="match status" value="1"/>
</dbReference>
<evidence type="ECO:0000256" key="5">
    <source>
        <dbReference type="ARBA" id="ARBA00022519"/>
    </source>
</evidence>
<dbReference type="PANTHER" id="PTHR43848">
    <property type="entry name" value="PUTRESCINE TRANSPORT SYSTEM PERMEASE PROTEIN POTI"/>
    <property type="match status" value="1"/>
</dbReference>
<evidence type="ECO:0000256" key="8">
    <source>
        <dbReference type="ARBA" id="ARBA00023136"/>
    </source>
</evidence>
<sequence length="271" mass="30216">MLAIRNREHFDVRRLPGFTAIATFCLIALYLPLILVIFFSFNADRSVTVFSHFGLNWYEEAARNTFVQNATWLSLKLAFFSTVVATTCATMAGLATTRQKPFRGQSVVYGIINQPLMIPEIVTAVALLTFFGAIKQATQVYGFGYLLTAHIVFCIPFAYMPIRARLQDMDLTLEQAAADLYASPWKVFRRVTLPMMIPGIIAGAMLSFVISFDDVIISMLVAGPGETTLPVWMIGQLRRGLTPQINAVSTVLLAVTFLVVWLVFVLTTRKK</sequence>
<evidence type="ECO:0000256" key="9">
    <source>
        <dbReference type="ARBA" id="ARBA00037216"/>
    </source>
</evidence>
<dbReference type="PROSITE" id="PS50928">
    <property type="entry name" value="ABC_TM1"/>
    <property type="match status" value="1"/>
</dbReference>
<name>A0A381TD85_9ZZZZ</name>
<feature type="domain" description="ABC transmembrane type-1" evidence="12">
    <location>
        <begin position="71"/>
        <end position="263"/>
    </location>
</feature>
<protein>
    <recommendedName>
        <fullName evidence="10">Spermidine/putrescine transport system permease protein PotC</fullName>
    </recommendedName>
</protein>
<evidence type="ECO:0000259" key="12">
    <source>
        <dbReference type="PROSITE" id="PS50928"/>
    </source>
</evidence>
<comment type="subcellular location">
    <subcellularLocation>
        <location evidence="1">Cell inner membrane</location>
        <topology evidence="1">Multi-pass membrane protein</topology>
    </subcellularLocation>
</comment>
<keyword evidence="5" id="KW-0997">Cell inner membrane</keyword>
<dbReference type="GO" id="GO:0055085">
    <property type="term" value="P:transmembrane transport"/>
    <property type="evidence" value="ECO:0007669"/>
    <property type="project" value="InterPro"/>
</dbReference>
<evidence type="ECO:0000256" key="11">
    <source>
        <dbReference type="SAM" id="Phobius"/>
    </source>
</evidence>
<dbReference type="Gene3D" id="1.10.3720.10">
    <property type="entry name" value="MetI-like"/>
    <property type="match status" value="1"/>
</dbReference>
<feature type="transmembrane region" description="Helical" evidence="11">
    <location>
        <begin position="199"/>
        <end position="225"/>
    </location>
</feature>
<feature type="transmembrane region" description="Helical" evidence="11">
    <location>
        <begin position="21"/>
        <end position="41"/>
    </location>
</feature>
<comment type="function">
    <text evidence="9">Required for the activity of the bacterial periplasmic transport system of putrescine and spermidine.</text>
</comment>
<dbReference type="PANTHER" id="PTHR43848:SF5">
    <property type="entry name" value="SPERMIDINE_PUTRESCINE TRANSPORT SYSTEM PERMEASE PROTEIN POTC"/>
    <property type="match status" value="1"/>
</dbReference>
<reference evidence="13" key="1">
    <citation type="submission" date="2018-05" db="EMBL/GenBank/DDBJ databases">
        <authorList>
            <person name="Lanie J.A."/>
            <person name="Ng W.-L."/>
            <person name="Kazmierczak K.M."/>
            <person name="Andrzejewski T.M."/>
            <person name="Davidsen T.M."/>
            <person name="Wayne K.J."/>
            <person name="Tettelin H."/>
            <person name="Glass J.I."/>
            <person name="Rusch D."/>
            <person name="Podicherti R."/>
            <person name="Tsui H.-C.T."/>
            <person name="Winkler M.E."/>
        </authorList>
    </citation>
    <scope>NUCLEOTIDE SEQUENCE</scope>
</reference>
<evidence type="ECO:0000256" key="6">
    <source>
        <dbReference type="ARBA" id="ARBA00022692"/>
    </source>
</evidence>
<evidence type="ECO:0000256" key="4">
    <source>
        <dbReference type="ARBA" id="ARBA00022475"/>
    </source>
</evidence>